<evidence type="ECO:0000313" key="2">
    <source>
        <dbReference type="Proteomes" id="UP001140091"/>
    </source>
</evidence>
<dbReference type="Proteomes" id="UP001140091">
    <property type="component" value="Unassembled WGS sequence"/>
</dbReference>
<dbReference type="AlphaFoldDB" id="A0A9W8JSC2"/>
<keyword evidence="2" id="KW-1185">Reference proteome</keyword>
<dbReference type="Gene3D" id="3.80.10.10">
    <property type="entry name" value="Ribonuclease Inhibitor"/>
    <property type="match status" value="1"/>
</dbReference>
<organism evidence="1 2">
    <name type="scientific">Candolleomyces eurysporus</name>
    <dbReference type="NCBI Taxonomy" id="2828524"/>
    <lineage>
        <taxon>Eukaryota</taxon>
        <taxon>Fungi</taxon>
        <taxon>Dikarya</taxon>
        <taxon>Basidiomycota</taxon>
        <taxon>Agaricomycotina</taxon>
        <taxon>Agaricomycetes</taxon>
        <taxon>Agaricomycetidae</taxon>
        <taxon>Agaricales</taxon>
        <taxon>Agaricineae</taxon>
        <taxon>Psathyrellaceae</taxon>
        <taxon>Candolleomyces</taxon>
    </lineage>
</organism>
<evidence type="ECO:0000313" key="1">
    <source>
        <dbReference type="EMBL" id="KAJ2935905.1"/>
    </source>
</evidence>
<dbReference type="InterPro" id="IPR032675">
    <property type="entry name" value="LRR_dom_sf"/>
</dbReference>
<reference evidence="1" key="1">
    <citation type="submission" date="2022-06" db="EMBL/GenBank/DDBJ databases">
        <title>Genome Sequence of Candolleomyces eurysporus.</title>
        <authorList>
            <person name="Buettner E."/>
        </authorList>
    </citation>
    <scope>NUCLEOTIDE SEQUENCE</scope>
    <source>
        <strain evidence="1">VTCC 930004</strain>
    </source>
</reference>
<evidence type="ECO:0008006" key="3">
    <source>
        <dbReference type="Google" id="ProtNLM"/>
    </source>
</evidence>
<accession>A0A9W8JSC2</accession>
<dbReference type="OrthoDB" id="2884925at2759"/>
<feature type="non-terminal residue" evidence="1">
    <location>
        <position position="471"/>
    </location>
</feature>
<gene>
    <name evidence="1" type="ORF">H1R20_g1188</name>
</gene>
<proteinExistence type="predicted"/>
<comment type="caution">
    <text evidence="1">The sequence shown here is derived from an EMBL/GenBank/DDBJ whole genome shotgun (WGS) entry which is preliminary data.</text>
</comment>
<sequence length="471" mass="52730">MMLQRSRNAPLTVKYGGYPPSFNDILCKIASQTSRLRDVVLRQASPTNPLDLPKILSSFESTAPILEKLVLQGSEFYNTYNRTNIDRYHTVPANFLQDGAPSLQHLDITRLAIHWDALPLSTTLTHLRLENTVPENRPTRKSFLETLEKLIQLETMTLSAYLPHSGDASQLESLPVTLPSLRTLKLQDPAAELCQFFSMTRIPQEARVDVNLSDGNLESGSLESLFSALRASWTLSKDMVVDAAHHLAQPNILDLRVIDDVPRCKPRIMYWFNNYGLPPNFNAENPPANLIVAAPSVSAIDITLLFKMITGRLGISSLRSLKIASNQVVLVKDVLALVKDLPKLDKIAICRSHDALSEFLGILKEIKDHALAFPSLRSIELQDIDFDEGLTGNSDTAIGVLADALRSWKKFHPTIERFAMTVCTNFVEEDWEVLQAALPKEVEMNWDGYEYIVDTSEGEEDSSDFESWGPQ</sequence>
<protein>
    <recommendedName>
        <fullName evidence="3">RNI-like protein</fullName>
    </recommendedName>
</protein>
<dbReference type="SUPFAM" id="SSF52047">
    <property type="entry name" value="RNI-like"/>
    <property type="match status" value="1"/>
</dbReference>
<name>A0A9W8JSC2_9AGAR</name>
<dbReference type="EMBL" id="JANBPK010000267">
    <property type="protein sequence ID" value="KAJ2935905.1"/>
    <property type="molecule type" value="Genomic_DNA"/>
</dbReference>